<dbReference type="SUPFAM" id="SSF81296">
    <property type="entry name" value="E set domains"/>
    <property type="match status" value="1"/>
</dbReference>
<dbReference type="Pfam" id="PF00041">
    <property type="entry name" value="fn3"/>
    <property type="match status" value="1"/>
</dbReference>
<dbReference type="SMART" id="SM00060">
    <property type="entry name" value="FN3"/>
    <property type="match status" value="1"/>
</dbReference>
<dbReference type="SUPFAM" id="SSF49265">
    <property type="entry name" value="Fibronectin type III"/>
    <property type="match status" value="1"/>
</dbReference>
<organism evidence="3 4">
    <name type="scientific">Xanthomarina spongicola</name>
    <dbReference type="NCBI Taxonomy" id="570520"/>
    <lineage>
        <taxon>Bacteria</taxon>
        <taxon>Pseudomonadati</taxon>
        <taxon>Bacteroidota</taxon>
        <taxon>Flavobacteriia</taxon>
        <taxon>Flavobacteriales</taxon>
        <taxon>Flavobacteriaceae</taxon>
        <taxon>Xanthomarina</taxon>
    </lineage>
</organism>
<keyword evidence="1" id="KW-0732">Signal</keyword>
<proteinExistence type="predicted"/>
<dbReference type="InterPro" id="IPR003961">
    <property type="entry name" value="FN3_dom"/>
</dbReference>
<reference evidence="3 4" key="1">
    <citation type="submission" date="2018-05" db="EMBL/GenBank/DDBJ databases">
        <title>Genomic Encyclopedia of Archaeal and Bacterial Type Strains, Phase II (KMG-II): from individual species to whole genera.</title>
        <authorList>
            <person name="Goeker M."/>
        </authorList>
    </citation>
    <scope>NUCLEOTIDE SEQUENCE [LARGE SCALE GENOMIC DNA]</scope>
    <source>
        <strain evidence="3 4">DSM 22637</strain>
    </source>
</reference>
<accession>A0A316DHD0</accession>
<evidence type="ECO:0000313" key="4">
    <source>
        <dbReference type="Proteomes" id="UP000245430"/>
    </source>
</evidence>
<dbReference type="Pfam" id="PF19081">
    <property type="entry name" value="Ig_7"/>
    <property type="match status" value="1"/>
</dbReference>
<protein>
    <submittedName>
        <fullName evidence="3">Putative secreted protein (Por secretion system target)</fullName>
    </submittedName>
</protein>
<dbReference type="InterPro" id="IPR045474">
    <property type="entry name" value="GEVED"/>
</dbReference>
<gene>
    <name evidence="3" type="ORF">LX78_02646</name>
</gene>
<dbReference type="CDD" id="cd00063">
    <property type="entry name" value="FN3"/>
    <property type="match status" value="1"/>
</dbReference>
<dbReference type="NCBIfam" id="NF033708">
    <property type="entry name" value="T9SS_Cterm_ChiA"/>
    <property type="match status" value="1"/>
</dbReference>
<dbReference type="RefSeq" id="WP_109683224.1">
    <property type="nucleotide sequence ID" value="NZ_QGGP01000008.1"/>
</dbReference>
<dbReference type="InterPro" id="IPR026444">
    <property type="entry name" value="Secre_tail"/>
</dbReference>
<dbReference type="InterPro" id="IPR013783">
    <property type="entry name" value="Ig-like_fold"/>
</dbReference>
<dbReference type="Pfam" id="PF20009">
    <property type="entry name" value="GEVED"/>
    <property type="match status" value="2"/>
</dbReference>
<comment type="caution">
    <text evidence="3">The sequence shown here is derived from an EMBL/GenBank/DDBJ whole genome shotgun (WGS) entry which is preliminary data.</text>
</comment>
<evidence type="ECO:0000256" key="1">
    <source>
        <dbReference type="ARBA" id="ARBA00022729"/>
    </source>
</evidence>
<dbReference type="EMBL" id="QGGP01000008">
    <property type="protein sequence ID" value="PWK17544.1"/>
    <property type="molecule type" value="Genomic_DNA"/>
</dbReference>
<dbReference type="InterPro" id="IPR036116">
    <property type="entry name" value="FN3_sf"/>
</dbReference>
<evidence type="ECO:0000313" key="3">
    <source>
        <dbReference type="EMBL" id="PWK17544.1"/>
    </source>
</evidence>
<evidence type="ECO:0000259" key="2">
    <source>
        <dbReference type="SMART" id="SM00060"/>
    </source>
</evidence>
<dbReference type="InterPro" id="IPR014756">
    <property type="entry name" value="Ig_E-set"/>
</dbReference>
<dbReference type="InterPro" id="IPR044023">
    <property type="entry name" value="Ig_7"/>
</dbReference>
<dbReference type="NCBIfam" id="TIGR04183">
    <property type="entry name" value="Por_Secre_tail"/>
    <property type="match status" value="1"/>
</dbReference>
<name>A0A316DHD0_9FLAO</name>
<feature type="domain" description="Fibronectin type-III" evidence="2">
    <location>
        <begin position="594"/>
        <end position="690"/>
    </location>
</feature>
<dbReference type="Gene3D" id="2.60.40.10">
    <property type="entry name" value="Immunoglobulins"/>
    <property type="match status" value="3"/>
</dbReference>
<dbReference type="OrthoDB" id="1652165at2"/>
<keyword evidence="4" id="KW-1185">Reference proteome</keyword>
<dbReference type="Proteomes" id="UP000245430">
    <property type="component" value="Unassembled WGS sequence"/>
</dbReference>
<sequence length="1837" mass="196459">MKQSYSLSVSTRILCAKFKIYFIFITLLSASYSFGQTPSDDCSTAIGSELTVGSSCTTTAWGSSNDTDYWDSAAGCNATDRDDAWGWFTATSTTTTITYSPNSRDAILTLFTGTCSPTMAALACADDNGNGGAETITYATTPSTVYKVRIQRYNHNGSMSGNICIYSPVPPSITSLSTSSGCVGSSLTITGTNLTGASSVTIGGTAATITGNTATTVTVTVGSGTTGTVSVTTGSGSATSAGTFTVNPLPADPVNPNSNSPQCNPTGVTLSRVGSPPSGITWYWQTTANGTSTTNSGATYVVNTSGTYYLRAQNNTTGCWSNGSGSRAVIVNNPISTVVSSPSPANGSTGICYAGSGIVSNLTWTAAAGATSYDVYFGAGSLPGSITANVATNSYAVTLAANTTYYWRIVPRTACGVSSGSPTTWSFTTKATPCYCIPNFVTNVEPITNVNFVTINNTTSEVVNGTPDLEDFTATISTTVLQNTTHTITVEGNTDGNFTDHFRAFIDWNQNGDFTDLGESTYIGSISNSTGIDGIQASTTINVPLTASVGSTVMRIMKAYGGDPIDPCTTTYTYGQAEDYTIIVATPLPCVTPITQPTNLTFSSVTGNSISGSFTAAAAPGADNYLVLMNTTGTTPTAPSNGTSYTIGDTSLGATVVDNDNNTAFTATGLTASTTYHFFVYAFNTNCTGGPLYNINFLSGSQITGTATYCTPSVSSGYENDTYIRRVDFVGTLKNTTNSSTYSSSPTGYQDFSGLPLANISQQAQGEGVNVYAEYEIPVNPVHVKAWVDWNKNGDFTDSGDLIYDTDNQTILSSTFGFVIPSTQPTGFYRLRIRASESGGGSTYGPCGNIVYWGETEDYLFEVVPKCTNIITSVTDGVACGSNQNVLLEFEGSSGITGFNIYANETGGSPLTPAPTFTGGTNPTGTWTTPAISSTTSYWVTAINGCESLKRTEIIANIKPIPTLNFTPSTPLLCGEDTIVEITAFGDKETVYLIDEDFEGTGLGSFTSNQYSSGTSVNTHPISSTEWTQHTSTYIPTKLVWFPAIASDFGANKFVMSNSDINARNGGGNPIPFQNELRSATVSSIDYLNLTLKFDMYYSDYYETDSSGSPTGDYVTVRVSRNGGSTWTTERLDYNTDVGVGTKFERLSLDLSSYINEPNLVISFYYHSNFWSDGVALDNIQLFGEKPLSTNFDWSITADAYTDASATTPYISGTSAPVATIYVKPTPTQLENTNFTFTATAILSNGCSASTDVSIANNTKYFKGPNNSFTNWNDPNNWKPIGVPTSDNCVIVSNTYTSIIDGSTDGDAKNVTVKNGGTLTIQPKGSLTIVNFSDIRSGGTFEIENEASLIQIDNVINTGQGEVKRNSANVRDTDYIYWSSPIDSYDIAGISPTTPNYLRWQWIPTLGTNTNGHGDWTYASGNMTIGKGYIVRAGTSNSDNTADTPVNTIFRGVFNNGNISMPITSGTYDGVDYTGSSSTMVTKNDDNWNLIGNPYPSAINAIDFLNANTNIEGAVHIWTHGTQINTTNAPPFYEDYEFSYNINDYLTYNASGASSGAGTFGGNIASGQGFFVMMNHGAADTDVNFNNNMRHKSYDNSEFYRTQQSGINPDIERHRIWLSIISPTNQTATSLVGYIEGATQAKDRMFDAYGIENNAMNLFSLIEDERMLIQGRPLPFNTEDQIPIGAVIPIAGNYTIAIHSVDGLFEDETQDIYLEDLELNIIHNLRDQPYSFNVINGVLDNRFVLRYTNNLLSVEQQNEIIDLNITAPKNNYIKVTSTKDVIKNIEIFDLLGRVIFDNKNILKSEVIINDLNNASGALVVKVTLANGLQKTQKVILK</sequence>